<dbReference type="Gramene" id="TVU24038">
    <property type="protein sequence ID" value="TVU24038"/>
    <property type="gene ID" value="EJB05_26430"/>
</dbReference>
<accession>A0A5J9UL61</accession>
<reference evidence="1 2" key="1">
    <citation type="journal article" date="2019" name="Sci. Rep.">
        <title>A high-quality genome of Eragrostis curvula grass provides insights into Poaceae evolution and supports new strategies to enhance forage quality.</title>
        <authorList>
            <person name="Carballo J."/>
            <person name="Santos B.A.C.M."/>
            <person name="Zappacosta D."/>
            <person name="Garbus I."/>
            <person name="Selva J.P."/>
            <person name="Gallo C.A."/>
            <person name="Diaz A."/>
            <person name="Albertini E."/>
            <person name="Caccamo M."/>
            <person name="Echenique V."/>
        </authorList>
    </citation>
    <scope>NUCLEOTIDE SEQUENCE [LARGE SCALE GENOMIC DNA]</scope>
    <source>
        <strain evidence="2">cv. Victoria</strain>
        <tissue evidence="1">Leaf</tissue>
    </source>
</reference>
<name>A0A5J9UL61_9POAL</name>
<dbReference type="Proteomes" id="UP000324897">
    <property type="component" value="Chromosome 2"/>
</dbReference>
<protein>
    <submittedName>
        <fullName evidence="1">Uncharacterized protein</fullName>
    </submittedName>
</protein>
<proteinExistence type="predicted"/>
<gene>
    <name evidence="1" type="ORF">EJB05_26430</name>
</gene>
<dbReference type="AlphaFoldDB" id="A0A5J9UL61"/>
<sequence>MGGGASSSLQRARCSLLLPSACGVAREPTPPLSGAQSSGAWASEGSGWYGAALARGHWGGGGGLRGDGDVEVEDFGAMAIGSSGHYLARSSGRPLPPGRAAALRGDGAHVLYNKIWCIDAWSSGYQVLCVALSAKSVIM</sequence>
<organism evidence="1 2">
    <name type="scientific">Eragrostis curvula</name>
    <name type="common">weeping love grass</name>
    <dbReference type="NCBI Taxonomy" id="38414"/>
    <lineage>
        <taxon>Eukaryota</taxon>
        <taxon>Viridiplantae</taxon>
        <taxon>Streptophyta</taxon>
        <taxon>Embryophyta</taxon>
        <taxon>Tracheophyta</taxon>
        <taxon>Spermatophyta</taxon>
        <taxon>Magnoliopsida</taxon>
        <taxon>Liliopsida</taxon>
        <taxon>Poales</taxon>
        <taxon>Poaceae</taxon>
        <taxon>PACMAD clade</taxon>
        <taxon>Chloridoideae</taxon>
        <taxon>Eragrostideae</taxon>
        <taxon>Eragrostidinae</taxon>
        <taxon>Eragrostis</taxon>
    </lineage>
</organism>
<keyword evidence="2" id="KW-1185">Reference proteome</keyword>
<feature type="non-terminal residue" evidence="1">
    <location>
        <position position="1"/>
    </location>
</feature>
<dbReference type="EMBL" id="RWGY01000013">
    <property type="protein sequence ID" value="TVU24038.1"/>
    <property type="molecule type" value="Genomic_DNA"/>
</dbReference>
<evidence type="ECO:0000313" key="2">
    <source>
        <dbReference type="Proteomes" id="UP000324897"/>
    </source>
</evidence>
<comment type="caution">
    <text evidence="1">The sequence shown here is derived from an EMBL/GenBank/DDBJ whole genome shotgun (WGS) entry which is preliminary data.</text>
</comment>
<evidence type="ECO:0000313" key="1">
    <source>
        <dbReference type="EMBL" id="TVU24038.1"/>
    </source>
</evidence>